<name>A0AAU9VCY8_EUPED</name>
<evidence type="ECO:0000313" key="2">
    <source>
        <dbReference type="Proteomes" id="UP001153954"/>
    </source>
</evidence>
<dbReference type="Proteomes" id="UP001153954">
    <property type="component" value="Unassembled WGS sequence"/>
</dbReference>
<reference evidence="1" key="1">
    <citation type="submission" date="2022-03" db="EMBL/GenBank/DDBJ databases">
        <authorList>
            <person name="Tunstrom K."/>
        </authorList>
    </citation>
    <scope>NUCLEOTIDE SEQUENCE</scope>
</reference>
<sequence>MGIWVLLIAPYQVSWDHLDLPFTQASIEMLDSGISFGIMSCTATTDKYCRALTQNEPAILVQNGTNNLRYTGGASKDEIIDFIQLLKETSDIELSEETAREIEERTAHEAWLVAFLPAGCARACDAPRAHWRAVAARVPLVTYLVVRPDGEGDRGARGVARGLPA</sequence>
<dbReference type="AlphaFoldDB" id="A0AAU9VCY8"/>
<proteinExistence type="predicted"/>
<comment type="caution">
    <text evidence="1">The sequence shown here is derived from an EMBL/GenBank/DDBJ whole genome shotgun (WGS) entry which is preliminary data.</text>
</comment>
<evidence type="ECO:0000313" key="1">
    <source>
        <dbReference type="EMBL" id="CAH2108034.1"/>
    </source>
</evidence>
<gene>
    <name evidence="1" type="ORF">EEDITHA_LOCUS22006</name>
</gene>
<accession>A0AAU9VCY8</accession>
<protein>
    <submittedName>
        <fullName evidence="1">Uncharacterized protein</fullName>
    </submittedName>
</protein>
<organism evidence="1 2">
    <name type="scientific">Euphydryas editha</name>
    <name type="common">Edith's checkerspot</name>
    <dbReference type="NCBI Taxonomy" id="104508"/>
    <lineage>
        <taxon>Eukaryota</taxon>
        <taxon>Metazoa</taxon>
        <taxon>Ecdysozoa</taxon>
        <taxon>Arthropoda</taxon>
        <taxon>Hexapoda</taxon>
        <taxon>Insecta</taxon>
        <taxon>Pterygota</taxon>
        <taxon>Neoptera</taxon>
        <taxon>Endopterygota</taxon>
        <taxon>Lepidoptera</taxon>
        <taxon>Glossata</taxon>
        <taxon>Ditrysia</taxon>
        <taxon>Papilionoidea</taxon>
        <taxon>Nymphalidae</taxon>
        <taxon>Nymphalinae</taxon>
        <taxon>Euphydryas</taxon>
    </lineage>
</organism>
<dbReference type="EMBL" id="CAKOGL010000031">
    <property type="protein sequence ID" value="CAH2108034.1"/>
    <property type="molecule type" value="Genomic_DNA"/>
</dbReference>
<keyword evidence="2" id="KW-1185">Reference proteome</keyword>